<keyword evidence="4" id="KW-0479">Metal-binding</keyword>
<name>A0AAE0FM78_9CHLO</name>
<dbReference type="Gene3D" id="3.40.50.450">
    <property type="match status" value="1"/>
</dbReference>
<protein>
    <recommendedName>
        <fullName evidence="11">Phosphofructokinase domain-containing protein</fullName>
    </recommendedName>
</protein>
<evidence type="ECO:0000256" key="8">
    <source>
        <dbReference type="ARBA" id="ARBA00022842"/>
    </source>
</evidence>
<dbReference type="GO" id="GO:0046872">
    <property type="term" value="F:metal ion binding"/>
    <property type="evidence" value="ECO:0007669"/>
    <property type="project" value="UniProtKB-KW"/>
</dbReference>
<organism evidence="12 13">
    <name type="scientific">Cymbomonas tetramitiformis</name>
    <dbReference type="NCBI Taxonomy" id="36881"/>
    <lineage>
        <taxon>Eukaryota</taxon>
        <taxon>Viridiplantae</taxon>
        <taxon>Chlorophyta</taxon>
        <taxon>Pyramimonadophyceae</taxon>
        <taxon>Pyramimonadales</taxon>
        <taxon>Pyramimonadaceae</taxon>
        <taxon>Cymbomonas</taxon>
    </lineage>
</organism>
<comment type="catalytic activity">
    <reaction evidence="10">
        <text>beta-D-fructose 6-phosphate + ATP = beta-D-fructose 1,6-bisphosphate + ADP + H(+)</text>
        <dbReference type="Rhea" id="RHEA:16109"/>
        <dbReference type="ChEBI" id="CHEBI:15378"/>
        <dbReference type="ChEBI" id="CHEBI:30616"/>
        <dbReference type="ChEBI" id="CHEBI:32966"/>
        <dbReference type="ChEBI" id="CHEBI:57634"/>
        <dbReference type="ChEBI" id="CHEBI:456216"/>
        <dbReference type="EC" id="2.7.1.11"/>
    </reaction>
</comment>
<keyword evidence="13" id="KW-1185">Reference proteome</keyword>
<evidence type="ECO:0000256" key="3">
    <source>
        <dbReference type="ARBA" id="ARBA00022679"/>
    </source>
</evidence>
<dbReference type="PANTHER" id="PTHR45770">
    <property type="entry name" value="ATP-DEPENDENT 6-PHOSPHOFRUCTOKINASE 1"/>
    <property type="match status" value="1"/>
</dbReference>
<keyword evidence="3" id="KW-0808">Transferase</keyword>
<dbReference type="GO" id="GO:0006002">
    <property type="term" value="P:fructose 6-phosphate metabolic process"/>
    <property type="evidence" value="ECO:0007669"/>
    <property type="project" value="InterPro"/>
</dbReference>
<keyword evidence="8" id="KW-0460">Magnesium</keyword>
<proteinExistence type="predicted"/>
<dbReference type="InterPro" id="IPR022953">
    <property type="entry name" value="ATP_PFK"/>
</dbReference>
<dbReference type="InterPro" id="IPR000023">
    <property type="entry name" value="Phosphofructokinase_dom"/>
</dbReference>
<gene>
    <name evidence="12" type="ORF">CYMTET_28823</name>
</gene>
<comment type="function">
    <text evidence="2">Catalyzes the phosphorylation of D-fructose 6-phosphate to fructose 1,6-bisphosphate by ATP, the first committing step of glycolysis.</text>
</comment>
<evidence type="ECO:0000256" key="6">
    <source>
        <dbReference type="ARBA" id="ARBA00022777"/>
    </source>
</evidence>
<dbReference type="GO" id="GO:0005524">
    <property type="term" value="F:ATP binding"/>
    <property type="evidence" value="ECO:0007669"/>
    <property type="project" value="UniProtKB-KW"/>
</dbReference>
<dbReference type="InterPro" id="IPR035966">
    <property type="entry name" value="PKF_sf"/>
</dbReference>
<dbReference type="SUPFAM" id="SSF53784">
    <property type="entry name" value="Phosphofructokinase"/>
    <property type="match status" value="1"/>
</dbReference>
<sequence length="486" mass="52229">MLCMTRTLALKKETDTSFIARNRVLQSRGPPALTTFPLDLAGRVCVDRRVDKSARPAYRRGATQVTSEITHQATGDGFGIKGSKPTGLTVDLEDVLRCPNLRSRLTPRPSPFQEADVTGFVSDDDRVLLQAVHYSSQRSSGATCLGGLPIVTDFQGMTCIPLPSWGMRAGPRETIYFNPKTVKAAIVTCGGLCPGLNDVVRSLVANLEDYGVGSTPQSIIYGIRYGFAGFLRPEHPPIRLSSKRVDGIQFQGGTILGTSRGYADINAIVDKLEELEINQLFVVGGNGGNKGANAIHLECCQRGLAIAVIGIPKSVDNDILLIDRCFGFDTAVQEAMRVIHAAKVEAKSALHGVGLVKLMGRSSGFIAMAASSCSSEADLVLIPELDFELFGRKGAMTHLSKVMAKKGHAVVVVAEGAGQNFLGSSGRCDDSGNPILKDVGPWLKREIKDYFASEEGGGLKIDLKYIDPSYLIRATETTTSDKQYCN</sequence>
<dbReference type="NCBIfam" id="NF005301">
    <property type="entry name" value="PRK06830.1"/>
    <property type="match status" value="1"/>
</dbReference>
<dbReference type="EMBL" id="LGRX02016313">
    <property type="protein sequence ID" value="KAK3262313.1"/>
    <property type="molecule type" value="Genomic_DNA"/>
</dbReference>
<evidence type="ECO:0000256" key="10">
    <source>
        <dbReference type="ARBA" id="ARBA00048070"/>
    </source>
</evidence>
<evidence type="ECO:0000256" key="2">
    <source>
        <dbReference type="ARBA" id="ARBA00002659"/>
    </source>
</evidence>
<evidence type="ECO:0000256" key="9">
    <source>
        <dbReference type="ARBA" id="ARBA00023152"/>
    </source>
</evidence>
<evidence type="ECO:0000259" key="11">
    <source>
        <dbReference type="Pfam" id="PF00365"/>
    </source>
</evidence>
<evidence type="ECO:0000256" key="4">
    <source>
        <dbReference type="ARBA" id="ARBA00022723"/>
    </source>
</evidence>
<dbReference type="InterPro" id="IPR050929">
    <property type="entry name" value="PFKA"/>
</dbReference>
<evidence type="ECO:0000313" key="13">
    <source>
        <dbReference type="Proteomes" id="UP001190700"/>
    </source>
</evidence>
<dbReference type="Proteomes" id="UP001190700">
    <property type="component" value="Unassembled WGS sequence"/>
</dbReference>
<comment type="caution">
    <text evidence="12">The sequence shown here is derived from an EMBL/GenBank/DDBJ whole genome shotgun (WGS) entry which is preliminary data.</text>
</comment>
<keyword evidence="5" id="KW-0547">Nucleotide-binding</keyword>
<dbReference type="AlphaFoldDB" id="A0AAE0FM78"/>
<feature type="non-terminal residue" evidence="12">
    <location>
        <position position="486"/>
    </location>
</feature>
<evidence type="ECO:0000313" key="12">
    <source>
        <dbReference type="EMBL" id="KAK3262313.1"/>
    </source>
</evidence>
<keyword evidence="6" id="KW-0418">Kinase</keyword>
<accession>A0AAE0FM78</accession>
<evidence type="ECO:0000256" key="5">
    <source>
        <dbReference type="ARBA" id="ARBA00022741"/>
    </source>
</evidence>
<evidence type="ECO:0000256" key="1">
    <source>
        <dbReference type="ARBA" id="ARBA00001946"/>
    </source>
</evidence>
<reference evidence="12 13" key="1">
    <citation type="journal article" date="2015" name="Genome Biol. Evol.">
        <title>Comparative Genomics of a Bacterivorous Green Alga Reveals Evolutionary Causalities and Consequences of Phago-Mixotrophic Mode of Nutrition.</title>
        <authorList>
            <person name="Burns J.A."/>
            <person name="Paasch A."/>
            <person name="Narechania A."/>
            <person name="Kim E."/>
        </authorList>
    </citation>
    <scope>NUCLEOTIDE SEQUENCE [LARGE SCALE GENOMIC DNA]</scope>
    <source>
        <strain evidence="12 13">PLY_AMNH</strain>
    </source>
</reference>
<keyword evidence="7" id="KW-0067">ATP-binding</keyword>
<dbReference type="GO" id="GO:0003872">
    <property type="term" value="F:6-phosphofructokinase activity"/>
    <property type="evidence" value="ECO:0007669"/>
    <property type="project" value="UniProtKB-EC"/>
</dbReference>
<dbReference type="PRINTS" id="PR00476">
    <property type="entry name" value="PHFRCTKINASE"/>
</dbReference>
<evidence type="ECO:0000256" key="7">
    <source>
        <dbReference type="ARBA" id="ARBA00022840"/>
    </source>
</evidence>
<dbReference type="Pfam" id="PF00365">
    <property type="entry name" value="PFK"/>
    <property type="match status" value="1"/>
</dbReference>
<dbReference type="GO" id="GO:0005737">
    <property type="term" value="C:cytoplasm"/>
    <property type="evidence" value="ECO:0007669"/>
    <property type="project" value="UniProtKB-ARBA"/>
</dbReference>
<feature type="domain" description="Phosphofructokinase" evidence="11">
    <location>
        <begin position="184"/>
        <end position="483"/>
    </location>
</feature>
<comment type="cofactor">
    <cofactor evidence="1">
        <name>Mg(2+)</name>
        <dbReference type="ChEBI" id="CHEBI:18420"/>
    </cofactor>
</comment>
<keyword evidence="9" id="KW-0324">Glycolysis</keyword>
<dbReference type="FunFam" id="3.40.50.450:FF:000002">
    <property type="entry name" value="ATP-dependent 6-phosphofructokinase"/>
    <property type="match status" value="1"/>
</dbReference>